<evidence type="ECO:0000313" key="11">
    <source>
        <dbReference type="EMBL" id="MED4400109.1"/>
    </source>
</evidence>
<keyword evidence="12" id="KW-1185">Reference proteome</keyword>
<keyword evidence="6" id="KW-0804">Transcription</keyword>
<dbReference type="SUPFAM" id="SSF46894">
    <property type="entry name" value="C-terminal effector domain of the bipartite response regulators"/>
    <property type="match status" value="1"/>
</dbReference>
<dbReference type="SUPFAM" id="SSF52172">
    <property type="entry name" value="CheY-like"/>
    <property type="match status" value="1"/>
</dbReference>
<dbReference type="PROSITE" id="PS50110">
    <property type="entry name" value="RESPONSE_REGULATORY"/>
    <property type="match status" value="1"/>
</dbReference>
<dbReference type="PROSITE" id="PS51755">
    <property type="entry name" value="OMPR_PHOB"/>
    <property type="match status" value="1"/>
</dbReference>
<gene>
    <name evidence="11" type="ORF">P9271_01895</name>
</gene>
<evidence type="ECO:0000313" key="12">
    <source>
        <dbReference type="Proteomes" id="UP001342826"/>
    </source>
</evidence>
<dbReference type="Gene3D" id="1.10.10.10">
    <property type="entry name" value="Winged helix-like DNA-binding domain superfamily/Winged helix DNA-binding domain"/>
    <property type="match status" value="1"/>
</dbReference>
<evidence type="ECO:0000256" key="3">
    <source>
        <dbReference type="ARBA" id="ARBA00023012"/>
    </source>
</evidence>
<dbReference type="Pfam" id="PF00486">
    <property type="entry name" value="Trans_reg_C"/>
    <property type="match status" value="1"/>
</dbReference>
<organism evidence="11 12">
    <name type="scientific">Metabacillus fastidiosus</name>
    <dbReference type="NCBI Taxonomy" id="1458"/>
    <lineage>
        <taxon>Bacteria</taxon>
        <taxon>Bacillati</taxon>
        <taxon>Bacillota</taxon>
        <taxon>Bacilli</taxon>
        <taxon>Bacillales</taxon>
        <taxon>Bacillaceae</taxon>
        <taxon>Metabacillus</taxon>
    </lineage>
</organism>
<sequence>MMENHILIIEDDVKIARVIQLELEYEGYTVSVGHTGRKGLEILEKEPIDLVILDVMIPELNGMEVLRRIRQDNDQIIVIMLTARNSVYDKVNGLDLGANDYMTKPFEIEELLARIRTNLRFKPRVSSDQTEEETIQIHSIKINTSTREVFKSESLVDLTPREYDLLLYLVTHRNRALEREQILTEVWGFDYYGDTNVVDVYIRYLRKKLMDSRENPIIQTVRSVGYMVKD</sequence>
<dbReference type="Proteomes" id="UP001342826">
    <property type="component" value="Unassembled WGS sequence"/>
</dbReference>
<comment type="subcellular location">
    <subcellularLocation>
        <location evidence="1">Cytoplasm</location>
    </subcellularLocation>
</comment>
<dbReference type="InterPro" id="IPR001867">
    <property type="entry name" value="OmpR/PhoB-type_DNA-bd"/>
</dbReference>
<dbReference type="SMART" id="SM00862">
    <property type="entry name" value="Trans_reg_C"/>
    <property type="match status" value="1"/>
</dbReference>
<dbReference type="Gene3D" id="6.10.250.690">
    <property type="match status" value="1"/>
</dbReference>
<feature type="domain" description="OmpR/PhoB-type" evidence="10">
    <location>
        <begin position="132"/>
        <end position="230"/>
    </location>
</feature>
<feature type="DNA-binding region" description="OmpR/PhoB-type" evidence="8">
    <location>
        <begin position="132"/>
        <end position="230"/>
    </location>
</feature>
<dbReference type="InterPro" id="IPR036388">
    <property type="entry name" value="WH-like_DNA-bd_sf"/>
</dbReference>
<evidence type="ECO:0000259" key="10">
    <source>
        <dbReference type="PROSITE" id="PS51755"/>
    </source>
</evidence>
<feature type="modified residue" description="4-aspartylphosphate" evidence="7">
    <location>
        <position position="54"/>
    </location>
</feature>
<reference evidence="11 12" key="1">
    <citation type="submission" date="2023-03" db="EMBL/GenBank/DDBJ databases">
        <title>Bacillus Genome Sequencing.</title>
        <authorList>
            <person name="Dunlap C."/>
        </authorList>
    </citation>
    <scope>NUCLEOTIDE SEQUENCE [LARGE SCALE GENOMIC DNA]</scope>
    <source>
        <strain evidence="11 12">NRS-1717</strain>
    </source>
</reference>
<dbReference type="PANTHER" id="PTHR48111">
    <property type="entry name" value="REGULATOR OF RPOS"/>
    <property type="match status" value="1"/>
</dbReference>
<dbReference type="PANTHER" id="PTHR48111:SF22">
    <property type="entry name" value="REGULATOR OF RPOS"/>
    <property type="match status" value="1"/>
</dbReference>
<keyword evidence="3" id="KW-0902">Two-component regulatory system</keyword>
<evidence type="ECO:0000259" key="9">
    <source>
        <dbReference type="PROSITE" id="PS50110"/>
    </source>
</evidence>
<evidence type="ECO:0000256" key="7">
    <source>
        <dbReference type="PROSITE-ProRule" id="PRU00169"/>
    </source>
</evidence>
<evidence type="ECO:0000256" key="2">
    <source>
        <dbReference type="ARBA" id="ARBA00022553"/>
    </source>
</evidence>
<evidence type="ECO:0000256" key="6">
    <source>
        <dbReference type="ARBA" id="ARBA00023163"/>
    </source>
</evidence>
<dbReference type="InterPro" id="IPR016032">
    <property type="entry name" value="Sig_transdc_resp-reg_C-effctor"/>
</dbReference>
<keyword evidence="2 7" id="KW-0597">Phosphoprotein</keyword>
<protein>
    <submittedName>
        <fullName evidence="11">Response regulator transcription factor</fullName>
    </submittedName>
</protein>
<dbReference type="EMBL" id="JARTFS010000001">
    <property type="protein sequence ID" value="MED4400109.1"/>
    <property type="molecule type" value="Genomic_DNA"/>
</dbReference>
<accession>A0ABU6NSP4</accession>
<keyword evidence="5 8" id="KW-0238">DNA-binding</keyword>
<dbReference type="InterPro" id="IPR011006">
    <property type="entry name" value="CheY-like_superfamily"/>
</dbReference>
<dbReference type="InterPro" id="IPR039420">
    <property type="entry name" value="WalR-like"/>
</dbReference>
<dbReference type="CDD" id="cd00383">
    <property type="entry name" value="trans_reg_C"/>
    <property type="match status" value="1"/>
</dbReference>
<feature type="domain" description="Response regulatory" evidence="9">
    <location>
        <begin position="5"/>
        <end position="119"/>
    </location>
</feature>
<dbReference type="Gene3D" id="3.40.50.2300">
    <property type="match status" value="1"/>
</dbReference>
<evidence type="ECO:0000256" key="8">
    <source>
        <dbReference type="PROSITE-ProRule" id="PRU01091"/>
    </source>
</evidence>
<proteinExistence type="predicted"/>
<dbReference type="SMART" id="SM00448">
    <property type="entry name" value="REC"/>
    <property type="match status" value="1"/>
</dbReference>
<name>A0ABU6NSP4_9BACI</name>
<dbReference type="Pfam" id="PF00072">
    <property type="entry name" value="Response_reg"/>
    <property type="match status" value="1"/>
</dbReference>
<evidence type="ECO:0000256" key="1">
    <source>
        <dbReference type="ARBA" id="ARBA00004496"/>
    </source>
</evidence>
<evidence type="ECO:0000256" key="5">
    <source>
        <dbReference type="ARBA" id="ARBA00023125"/>
    </source>
</evidence>
<comment type="caution">
    <text evidence="11">The sequence shown here is derived from an EMBL/GenBank/DDBJ whole genome shotgun (WGS) entry which is preliminary data.</text>
</comment>
<dbReference type="RefSeq" id="WP_328014820.1">
    <property type="nucleotide sequence ID" value="NZ_JARTFS010000001.1"/>
</dbReference>
<dbReference type="InterPro" id="IPR001789">
    <property type="entry name" value="Sig_transdc_resp-reg_receiver"/>
</dbReference>
<evidence type="ECO:0000256" key="4">
    <source>
        <dbReference type="ARBA" id="ARBA00023015"/>
    </source>
</evidence>
<dbReference type="CDD" id="cd17574">
    <property type="entry name" value="REC_OmpR"/>
    <property type="match status" value="1"/>
</dbReference>
<keyword evidence="4" id="KW-0805">Transcription regulation</keyword>